<dbReference type="AlphaFoldDB" id="A0A7C9ASD5"/>
<proteinExistence type="predicted"/>
<protein>
    <submittedName>
        <fullName evidence="1">Poly(A)-specific ribonuclease</fullName>
        <ecNumber evidence="1">3.1.13.4</ecNumber>
    </submittedName>
</protein>
<name>A0A7C9ASD5_OPUST</name>
<reference evidence="1" key="1">
    <citation type="journal article" date="2013" name="J. Plant Res.">
        <title>Effect of fungi and light on seed germination of three Opuntia species from semiarid lands of central Mexico.</title>
        <authorList>
            <person name="Delgado-Sanchez P."/>
            <person name="Jimenez-Bremont J.F."/>
            <person name="Guerrero-Gonzalez Mde L."/>
            <person name="Flores J."/>
        </authorList>
    </citation>
    <scope>NUCLEOTIDE SEQUENCE</scope>
    <source>
        <tissue evidence="1">Cladode</tissue>
    </source>
</reference>
<dbReference type="EC" id="3.1.13.4" evidence="1"/>
<keyword evidence="1" id="KW-0378">Hydrolase</keyword>
<sequence length="252" mass="28031">MKEISPLRSMNGLPAASSFLKNRFFAPVDIDIPLEGAPNEMNEGKVHGHNVLRISHLFGKLSSVLKHNQRQVSGGNRFALENYANAFGPCCGNALEASDEDVELSSGSMRRLNCDDLVFLWGFRNGSSARELKRRLSRCHESFSEDFDVKLVDKNCAAVAFCRPGLSGAFLDAINSDGTGHKGLREMMSEGLRVTNYATYKRVCEMGIWNSDLADSLDQAVSSTDQLHIDNHARSPYEIWWDDNTVINLDEL</sequence>
<dbReference type="GO" id="GO:0004535">
    <property type="term" value="F:poly(A)-specific ribonuclease activity"/>
    <property type="evidence" value="ECO:0007669"/>
    <property type="project" value="UniProtKB-EC"/>
</dbReference>
<reference evidence="1" key="2">
    <citation type="submission" date="2020-07" db="EMBL/GenBank/DDBJ databases">
        <authorList>
            <person name="Vera ALvarez R."/>
            <person name="Arias-Moreno D.M."/>
            <person name="Jimenez-Jacinto V."/>
            <person name="Jimenez-Bremont J.F."/>
            <person name="Swaminathan K."/>
            <person name="Moose S.P."/>
            <person name="Guerrero-Gonzalez M.L."/>
            <person name="Marino-Ramirez L."/>
            <person name="Landsman D."/>
            <person name="Rodriguez-Kessler M."/>
            <person name="Delgado-Sanchez P."/>
        </authorList>
    </citation>
    <scope>NUCLEOTIDE SEQUENCE</scope>
    <source>
        <tissue evidence="1">Cladode</tissue>
    </source>
</reference>
<accession>A0A7C9ASD5</accession>
<evidence type="ECO:0000313" key="1">
    <source>
        <dbReference type="EMBL" id="MBA4674136.1"/>
    </source>
</evidence>
<organism evidence="1">
    <name type="scientific">Opuntia streptacantha</name>
    <name type="common">Prickly pear cactus</name>
    <name type="synonym">Opuntia cardona</name>
    <dbReference type="NCBI Taxonomy" id="393608"/>
    <lineage>
        <taxon>Eukaryota</taxon>
        <taxon>Viridiplantae</taxon>
        <taxon>Streptophyta</taxon>
        <taxon>Embryophyta</taxon>
        <taxon>Tracheophyta</taxon>
        <taxon>Spermatophyta</taxon>
        <taxon>Magnoliopsida</taxon>
        <taxon>eudicotyledons</taxon>
        <taxon>Gunneridae</taxon>
        <taxon>Pentapetalae</taxon>
        <taxon>Caryophyllales</taxon>
        <taxon>Cactineae</taxon>
        <taxon>Cactaceae</taxon>
        <taxon>Opuntioideae</taxon>
        <taxon>Opuntia</taxon>
    </lineage>
</organism>
<dbReference type="EMBL" id="GISG01261738">
    <property type="protein sequence ID" value="MBA4674136.1"/>
    <property type="molecule type" value="Transcribed_RNA"/>
</dbReference>